<name>A0A3A8GDZ1_9GAMM</name>
<dbReference type="PANTHER" id="PTHR31686">
    <property type="match status" value="1"/>
</dbReference>
<keyword evidence="4" id="KW-1003">Cell membrane</keyword>
<evidence type="ECO:0000256" key="5">
    <source>
        <dbReference type="ARBA" id="ARBA00022692"/>
    </source>
</evidence>
<dbReference type="InterPro" id="IPR051629">
    <property type="entry name" value="Sulfite_efflux_TDT"/>
</dbReference>
<evidence type="ECO:0000256" key="4">
    <source>
        <dbReference type="ARBA" id="ARBA00022475"/>
    </source>
</evidence>
<evidence type="ECO:0000256" key="7">
    <source>
        <dbReference type="ARBA" id="ARBA00023136"/>
    </source>
</evidence>
<keyword evidence="3" id="KW-0813">Transport</keyword>
<reference evidence="9 10" key="1">
    <citation type="submission" date="2018-09" db="EMBL/GenBank/DDBJ databases">
        <title>The draft genome of Acinetobacter spp. strains.</title>
        <authorList>
            <person name="Qin J."/>
            <person name="Feng Y."/>
            <person name="Zong Z."/>
        </authorList>
    </citation>
    <scope>NUCLEOTIDE SEQUENCE [LARGE SCALE GENOMIC DNA]</scope>
    <source>
        <strain evidence="9 10">WCHAc060002</strain>
    </source>
</reference>
<evidence type="ECO:0000256" key="2">
    <source>
        <dbReference type="ARBA" id="ARBA00008566"/>
    </source>
</evidence>
<sequence length="383" mass="42609">MQNTMLLQTRLETMIRQFTPNWFTVCMGTGVVALIVSEFPIFQAFTWSFGAMLWHLNMLLFVLFSALYVLRWLYYPVEAKQIFKHPMMCLFLGAIPMALATILNGFLKYGQPIYGESAFVWAELLWYVDVVLAVAIAWLVPFVMYQRQQHELKSMTAVWLLPIVACEVAATSGGLLLSHLAVTEHAVGILLTSYVLWGMSVLPAFAILTILMLRLALHQLPVKELAISNWLALGPIGTGAFALLVLGAQAPTLLASIGLAHVGQILHGAGIVGSLILLGFGLWWLGLAILTTLHHRRVLPFNLGWWALTFPLGVYSFAILNLAEQLQMAWIYGFAYGLSTALLVLWLWVAGKTAHGFYHGHLFFSPCLKSYLEAKQQCAKKAV</sequence>
<keyword evidence="6 8" id="KW-1133">Transmembrane helix</keyword>
<dbReference type="PANTHER" id="PTHR31686:SF1">
    <property type="entry name" value="SULFITE EFFLUX PUMP SSU1"/>
    <property type="match status" value="1"/>
</dbReference>
<feature type="transmembrane region" description="Helical" evidence="8">
    <location>
        <begin position="124"/>
        <end position="145"/>
    </location>
</feature>
<dbReference type="EMBL" id="RAXZ01000007">
    <property type="protein sequence ID" value="RKG53234.1"/>
    <property type="molecule type" value="Genomic_DNA"/>
</dbReference>
<feature type="transmembrane region" description="Helical" evidence="8">
    <location>
        <begin position="329"/>
        <end position="349"/>
    </location>
</feature>
<dbReference type="AlphaFoldDB" id="A0A3A8GDZ1"/>
<feature type="transmembrane region" description="Helical" evidence="8">
    <location>
        <begin position="268"/>
        <end position="291"/>
    </location>
</feature>
<feature type="transmembrane region" description="Helical" evidence="8">
    <location>
        <begin position="229"/>
        <end position="248"/>
    </location>
</feature>
<evidence type="ECO:0000256" key="6">
    <source>
        <dbReference type="ARBA" id="ARBA00022989"/>
    </source>
</evidence>
<feature type="transmembrane region" description="Helical" evidence="8">
    <location>
        <begin position="303"/>
        <end position="323"/>
    </location>
</feature>
<evidence type="ECO:0000313" key="10">
    <source>
        <dbReference type="Proteomes" id="UP000281084"/>
    </source>
</evidence>
<dbReference type="InterPro" id="IPR038665">
    <property type="entry name" value="Voltage-dep_anion_channel_sf"/>
</dbReference>
<feature type="transmembrane region" description="Helical" evidence="8">
    <location>
        <begin position="21"/>
        <end position="42"/>
    </location>
</feature>
<keyword evidence="7 8" id="KW-0472">Membrane</keyword>
<dbReference type="Pfam" id="PF03595">
    <property type="entry name" value="SLAC1"/>
    <property type="match status" value="1"/>
</dbReference>
<protein>
    <submittedName>
        <fullName evidence="9">C4-dicarboxylate ABC transporter</fullName>
    </submittedName>
</protein>
<feature type="transmembrane region" description="Helical" evidence="8">
    <location>
        <begin position="54"/>
        <end position="74"/>
    </location>
</feature>
<feature type="transmembrane region" description="Helical" evidence="8">
    <location>
        <begin position="194"/>
        <end position="217"/>
    </location>
</feature>
<dbReference type="InterPro" id="IPR004695">
    <property type="entry name" value="SLAC1/Mae1/Ssu1/TehA"/>
</dbReference>
<gene>
    <name evidence="9" type="ORF">D7V64_07235</name>
</gene>
<dbReference type="GO" id="GO:0005886">
    <property type="term" value="C:plasma membrane"/>
    <property type="evidence" value="ECO:0007669"/>
    <property type="project" value="UniProtKB-SubCell"/>
</dbReference>
<dbReference type="Proteomes" id="UP000281084">
    <property type="component" value="Unassembled WGS sequence"/>
</dbReference>
<evidence type="ECO:0000256" key="8">
    <source>
        <dbReference type="SAM" id="Phobius"/>
    </source>
</evidence>
<dbReference type="CDD" id="cd09318">
    <property type="entry name" value="TDT_SSU1"/>
    <property type="match status" value="1"/>
</dbReference>
<proteinExistence type="inferred from homology"/>
<feature type="transmembrane region" description="Helical" evidence="8">
    <location>
        <begin position="157"/>
        <end position="182"/>
    </location>
</feature>
<dbReference type="RefSeq" id="WP_120367287.1">
    <property type="nucleotide sequence ID" value="NZ_RAXZ01000007.1"/>
</dbReference>
<comment type="similarity">
    <text evidence="2">Belongs to the tellurite-resistance/dicarboxylate transporter (TDT) family.</text>
</comment>
<comment type="subcellular location">
    <subcellularLocation>
        <location evidence="1">Cell membrane</location>
        <topology evidence="1">Multi-pass membrane protein</topology>
    </subcellularLocation>
</comment>
<evidence type="ECO:0000256" key="1">
    <source>
        <dbReference type="ARBA" id="ARBA00004651"/>
    </source>
</evidence>
<dbReference type="Gene3D" id="1.50.10.150">
    <property type="entry name" value="Voltage-dependent anion channel"/>
    <property type="match status" value="1"/>
</dbReference>
<dbReference type="GO" id="GO:0000319">
    <property type="term" value="F:sulfite transmembrane transporter activity"/>
    <property type="evidence" value="ECO:0007669"/>
    <property type="project" value="TreeGrafter"/>
</dbReference>
<evidence type="ECO:0000256" key="3">
    <source>
        <dbReference type="ARBA" id="ARBA00022448"/>
    </source>
</evidence>
<evidence type="ECO:0000313" key="9">
    <source>
        <dbReference type="EMBL" id="RKG53234.1"/>
    </source>
</evidence>
<feature type="transmembrane region" description="Helical" evidence="8">
    <location>
        <begin position="86"/>
        <end position="104"/>
    </location>
</feature>
<organism evidence="9 10">
    <name type="scientific">Acinetobacter cumulans</name>
    <dbReference type="NCBI Taxonomy" id="2136182"/>
    <lineage>
        <taxon>Bacteria</taxon>
        <taxon>Pseudomonadati</taxon>
        <taxon>Pseudomonadota</taxon>
        <taxon>Gammaproteobacteria</taxon>
        <taxon>Moraxellales</taxon>
        <taxon>Moraxellaceae</taxon>
        <taxon>Acinetobacter</taxon>
    </lineage>
</organism>
<accession>A0A3A8GDZ1</accession>
<keyword evidence="5 8" id="KW-0812">Transmembrane</keyword>
<comment type="caution">
    <text evidence="9">The sequence shown here is derived from an EMBL/GenBank/DDBJ whole genome shotgun (WGS) entry which is preliminary data.</text>
</comment>